<dbReference type="GeneID" id="5000548"/>
<dbReference type="EMBL" id="CP000582">
    <property type="protein sequence ID" value="ABO94381.1"/>
    <property type="molecule type" value="Genomic_DNA"/>
</dbReference>
<evidence type="ECO:0000259" key="13">
    <source>
        <dbReference type="PROSITE" id="PS50103"/>
    </source>
</evidence>
<keyword evidence="16" id="KW-1185">Reference proteome</keyword>
<protein>
    <recommendedName>
        <fullName evidence="1">non-specific serine/threonine protein kinase</fullName>
        <ecNumber evidence="1">2.7.11.1</ecNumber>
    </recommendedName>
</protein>
<dbReference type="InterPro" id="IPR008271">
    <property type="entry name" value="Ser/Thr_kinase_AS"/>
</dbReference>
<dbReference type="GO" id="GO:0006397">
    <property type="term" value="P:mRNA processing"/>
    <property type="evidence" value="ECO:0007669"/>
    <property type="project" value="InterPro"/>
</dbReference>
<accession>A4RTE7</accession>
<keyword evidence="10" id="KW-0067">ATP-binding</keyword>
<evidence type="ECO:0000256" key="5">
    <source>
        <dbReference type="ARBA" id="ARBA00022729"/>
    </source>
</evidence>
<keyword evidence="4 11" id="KW-0479">Metal-binding</keyword>
<dbReference type="Pfam" id="PF00642">
    <property type="entry name" value="zf-CCCH"/>
    <property type="match status" value="1"/>
</dbReference>
<dbReference type="InterPro" id="IPR036855">
    <property type="entry name" value="Znf_CCCH_sf"/>
</dbReference>
<dbReference type="InterPro" id="IPR038357">
    <property type="entry name" value="KEN_sf"/>
</dbReference>
<evidence type="ECO:0000256" key="6">
    <source>
        <dbReference type="ARBA" id="ARBA00022741"/>
    </source>
</evidence>
<dbReference type="Gene3D" id="2.30.30.1190">
    <property type="match status" value="1"/>
</dbReference>
<evidence type="ECO:0000256" key="11">
    <source>
        <dbReference type="PROSITE-ProRule" id="PRU00723"/>
    </source>
</evidence>
<dbReference type="PANTHER" id="PTHR13954">
    <property type="entry name" value="IRE1-RELATED"/>
    <property type="match status" value="1"/>
</dbReference>
<dbReference type="SMART" id="SM00580">
    <property type="entry name" value="PUG"/>
    <property type="match status" value="1"/>
</dbReference>
<dbReference type="PANTHER" id="PTHR13954:SF6">
    <property type="entry name" value="NON-SPECIFIC SERINE_THREONINE PROTEIN KINASE"/>
    <property type="match status" value="1"/>
</dbReference>
<gene>
    <name evidence="15" type="ORF">OSTLU_48805</name>
</gene>
<dbReference type="PROSITE" id="PS50011">
    <property type="entry name" value="PROTEIN_KINASE_DOM"/>
    <property type="match status" value="1"/>
</dbReference>
<name>A4RTE7_OSTLU</name>
<dbReference type="SMART" id="SM00356">
    <property type="entry name" value="ZnF_C3H1"/>
    <property type="match status" value="1"/>
</dbReference>
<dbReference type="InterPro" id="IPR045133">
    <property type="entry name" value="IRE1/2-like"/>
</dbReference>
<proteinExistence type="predicted"/>
<dbReference type="Gene3D" id="3.30.200.20">
    <property type="entry name" value="Phosphorylase Kinase, domain 1"/>
    <property type="match status" value="1"/>
</dbReference>
<feature type="domain" description="C3H1-type" evidence="13">
    <location>
        <begin position="420"/>
        <end position="448"/>
    </location>
</feature>
<keyword evidence="3" id="KW-0808">Transferase</keyword>
<dbReference type="PROSITE" id="PS50103">
    <property type="entry name" value="ZF_C3H1"/>
    <property type="match status" value="1"/>
</dbReference>
<keyword evidence="9 11" id="KW-0862">Zinc</keyword>
<evidence type="ECO:0000259" key="12">
    <source>
        <dbReference type="PROSITE" id="PS50011"/>
    </source>
</evidence>
<dbReference type="EC" id="2.7.11.1" evidence="1"/>
<dbReference type="Pfam" id="PF06479">
    <property type="entry name" value="Ribonuc_2-5A"/>
    <property type="match status" value="1"/>
</dbReference>
<dbReference type="HOGENOM" id="CLU_004875_0_0_1"/>
<dbReference type="GO" id="GO:0004674">
    <property type="term" value="F:protein serine/threonine kinase activity"/>
    <property type="evidence" value="ECO:0007669"/>
    <property type="project" value="UniProtKB-KW"/>
</dbReference>
<dbReference type="InterPro" id="IPR000719">
    <property type="entry name" value="Prot_kinase_dom"/>
</dbReference>
<dbReference type="GO" id="GO:0004521">
    <property type="term" value="F:RNA endonuclease activity"/>
    <property type="evidence" value="ECO:0007669"/>
    <property type="project" value="InterPro"/>
</dbReference>
<dbReference type="CDD" id="cd10422">
    <property type="entry name" value="RNase_Ire1"/>
    <property type="match status" value="1"/>
</dbReference>
<feature type="domain" description="Protein kinase" evidence="12">
    <location>
        <begin position="15"/>
        <end position="252"/>
    </location>
</feature>
<dbReference type="SMART" id="SM00220">
    <property type="entry name" value="S_TKc"/>
    <property type="match status" value="1"/>
</dbReference>
<evidence type="ECO:0000256" key="9">
    <source>
        <dbReference type="ARBA" id="ARBA00022833"/>
    </source>
</evidence>
<keyword evidence="5" id="KW-0732">Signal</keyword>
<feature type="zinc finger region" description="C3H1-type" evidence="11">
    <location>
        <begin position="420"/>
        <end position="448"/>
    </location>
</feature>
<dbReference type="InterPro" id="IPR011009">
    <property type="entry name" value="Kinase-like_dom_sf"/>
</dbReference>
<evidence type="ECO:0000313" key="16">
    <source>
        <dbReference type="Proteomes" id="UP000001568"/>
    </source>
</evidence>
<evidence type="ECO:0000256" key="1">
    <source>
        <dbReference type="ARBA" id="ARBA00012513"/>
    </source>
</evidence>
<dbReference type="Gramene" id="ABO94381">
    <property type="protein sequence ID" value="ABO94381"/>
    <property type="gene ID" value="OSTLU_48805"/>
</dbReference>
<dbReference type="InterPro" id="IPR010513">
    <property type="entry name" value="KEN_dom"/>
</dbReference>
<evidence type="ECO:0000313" key="15">
    <source>
        <dbReference type="EMBL" id="ABO94381.1"/>
    </source>
</evidence>
<dbReference type="FunFam" id="3.30.200.20:FF:000077">
    <property type="entry name" value="Putative Serine/threonine-protein kinase/endoribonuclease IRE1"/>
    <property type="match status" value="1"/>
</dbReference>
<evidence type="ECO:0000256" key="7">
    <source>
        <dbReference type="ARBA" id="ARBA00022771"/>
    </source>
</evidence>
<dbReference type="eggNOG" id="KOG1027">
    <property type="taxonomic scope" value="Eukaryota"/>
</dbReference>
<dbReference type="STRING" id="436017.A4RTE7"/>
<dbReference type="Pfam" id="PF00069">
    <property type="entry name" value="Pkinase"/>
    <property type="match status" value="1"/>
</dbReference>
<keyword evidence="8" id="KW-0418">Kinase</keyword>
<dbReference type="GO" id="GO:0036498">
    <property type="term" value="P:IRE1-mediated unfolded protein response"/>
    <property type="evidence" value="ECO:0007669"/>
    <property type="project" value="TreeGrafter"/>
</dbReference>
<reference evidence="15 16" key="1">
    <citation type="journal article" date="2007" name="Proc. Natl. Acad. Sci. U.S.A.">
        <title>The tiny eukaryote Ostreococcus provides genomic insights into the paradox of plankton speciation.</title>
        <authorList>
            <person name="Palenik B."/>
            <person name="Grimwood J."/>
            <person name="Aerts A."/>
            <person name="Rouze P."/>
            <person name="Salamov A."/>
            <person name="Putnam N."/>
            <person name="Dupont C."/>
            <person name="Jorgensen R."/>
            <person name="Derelle E."/>
            <person name="Rombauts S."/>
            <person name="Zhou K."/>
            <person name="Otillar R."/>
            <person name="Merchant S.S."/>
            <person name="Podell S."/>
            <person name="Gaasterland T."/>
            <person name="Napoli C."/>
            <person name="Gendler K."/>
            <person name="Manuell A."/>
            <person name="Tai V."/>
            <person name="Vallon O."/>
            <person name="Piganeau G."/>
            <person name="Jancek S."/>
            <person name="Heijde M."/>
            <person name="Jabbari K."/>
            <person name="Bowler C."/>
            <person name="Lohr M."/>
            <person name="Robbens S."/>
            <person name="Werner G."/>
            <person name="Dubchak I."/>
            <person name="Pazour G.J."/>
            <person name="Ren Q."/>
            <person name="Paulsen I."/>
            <person name="Delwiche C."/>
            <person name="Schmutz J."/>
            <person name="Rokhsar D."/>
            <person name="Van de Peer Y."/>
            <person name="Moreau H."/>
            <person name="Grigoriev I.V."/>
        </authorList>
    </citation>
    <scope>NUCLEOTIDE SEQUENCE [LARGE SCALE GENOMIC DNA]</scope>
    <source>
        <strain evidence="15 16">CCE9901</strain>
    </source>
</reference>
<sequence>MEEKTREETRVGRLRIKPSVLGYGSCGTIVFEGELDGRRVAVKRLLAQFHELARKELQALIASDEHPNILRCFALEEDSNFVYMALELCASILHDVVAGLAALHGQGIIHRDLKPQNVLITSSGRGKIADMGLAKRVNVSEGTSFYTHTNGNLNVNDAAGTSGWQAPERLTQGRQSRSVDVFSLGCLMYYCLTGGAHPFGERLQRDANVVANSYDVSKLKYFPEAEALVKACIDADPSKRPSATEILAHPMWWDAEKKLQFLIDASDRVELEDRMSDRSLLRAFETRAKSSIACDDWTKKLDAALLENLGRYREYDGTSLRDLLRVIRNKANHYRELPPKLQRTLGSYPDGLWRYVSIRFPALLLGVRDFFAPSAAREPTLAKYFLSIDAASKASFAPPLARAESIPDKPLIAPQVFPSRPGREPCEFYMKTGRCKFGATCKFDHPQGVHWDVHNER</sequence>
<evidence type="ECO:0000256" key="8">
    <source>
        <dbReference type="ARBA" id="ARBA00022777"/>
    </source>
</evidence>
<keyword evidence="6" id="KW-0547">Nucleotide-binding</keyword>
<evidence type="ECO:0000259" key="14">
    <source>
        <dbReference type="PROSITE" id="PS51392"/>
    </source>
</evidence>
<keyword evidence="7 11" id="KW-0863">Zinc-finger</keyword>
<evidence type="ECO:0000256" key="3">
    <source>
        <dbReference type="ARBA" id="ARBA00022679"/>
    </source>
</evidence>
<dbReference type="OMA" id="MEIYAFI"/>
<dbReference type="OrthoDB" id="63989at2759"/>
<dbReference type="PROSITE" id="PS00108">
    <property type="entry name" value="PROTEIN_KINASE_ST"/>
    <property type="match status" value="1"/>
</dbReference>
<dbReference type="GO" id="GO:1990604">
    <property type="term" value="C:IRE1-TRAF2-ASK1 complex"/>
    <property type="evidence" value="ECO:0007669"/>
    <property type="project" value="TreeGrafter"/>
</dbReference>
<feature type="domain" description="KEN" evidence="14">
    <location>
        <begin position="255"/>
        <end position="387"/>
    </location>
</feature>
<dbReference type="Proteomes" id="UP000001568">
    <property type="component" value="Chromosome 2"/>
</dbReference>
<evidence type="ECO:0000256" key="10">
    <source>
        <dbReference type="ARBA" id="ARBA00022840"/>
    </source>
</evidence>
<dbReference type="RefSeq" id="XP_001416089.1">
    <property type="nucleotide sequence ID" value="XM_001416052.1"/>
</dbReference>
<dbReference type="GO" id="GO:0051082">
    <property type="term" value="F:unfolded protein binding"/>
    <property type="evidence" value="ECO:0007669"/>
    <property type="project" value="TreeGrafter"/>
</dbReference>
<organism evidence="15 16">
    <name type="scientific">Ostreococcus lucimarinus (strain CCE9901)</name>
    <dbReference type="NCBI Taxonomy" id="436017"/>
    <lineage>
        <taxon>Eukaryota</taxon>
        <taxon>Viridiplantae</taxon>
        <taxon>Chlorophyta</taxon>
        <taxon>Mamiellophyceae</taxon>
        <taxon>Mamiellales</taxon>
        <taxon>Bathycoccaceae</taxon>
        <taxon>Ostreococcus</taxon>
    </lineage>
</organism>
<dbReference type="SUPFAM" id="SSF56112">
    <property type="entry name" value="Protein kinase-like (PK-like)"/>
    <property type="match status" value="1"/>
</dbReference>
<dbReference type="AlphaFoldDB" id="A4RTE7"/>
<dbReference type="GO" id="GO:0005524">
    <property type="term" value="F:ATP binding"/>
    <property type="evidence" value="ECO:0007669"/>
    <property type="project" value="UniProtKB-KW"/>
</dbReference>
<dbReference type="InterPro" id="IPR000571">
    <property type="entry name" value="Znf_CCCH"/>
</dbReference>
<dbReference type="SUPFAM" id="SSF90229">
    <property type="entry name" value="CCCH zinc finger"/>
    <property type="match status" value="1"/>
</dbReference>
<dbReference type="Gene3D" id="1.10.510.10">
    <property type="entry name" value="Transferase(Phosphotransferase) domain 1"/>
    <property type="match status" value="1"/>
</dbReference>
<dbReference type="KEGG" id="olu:OSTLU_48805"/>
<evidence type="ECO:0000256" key="2">
    <source>
        <dbReference type="ARBA" id="ARBA00022527"/>
    </source>
</evidence>
<dbReference type="GO" id="GO:0008270">
    <property type="term" value="F:zinc ion binding"/>
    <property type="evidence" value="ECO:0007669"/>
    <property type="project" value="UniProtKB-KW"/>
</dbReference>
<dbReference type="Gene3D" id="1.20.1440.180">
    <property type="entry name" value="KEN domain"/>
    <property type="match status" value="1"/>
</dbReference>
<dbReference type="PROSITE" id="PS51392">
    <property type="entry name" value="KEN"/>
    <property type="match status" value="1"/>
</dbReference>
<keyword evidence="2" id="KW-0723">Serine/threonine-protein kinase</keyword>
<evidence type="ECO:0000256" key="4">
    <source>
        <dbReference type="ARBA" id="ARBA00022723"/>
    </source>
</evidence>